<accession>A0AA40AA43</accession>
<dbReference type="EMBL" id="JAUKUA010000005">
    <property type="protein sequence ID" value="KAK0712082.1"/>
    <property type="molecule type" value="Genomic_DNA"/>
</dbReference>
<feature type="compositionally biased region" description="Low complexity" evidence="1">
    <location>
        <begin position="55"/>
        <end position="70"/>
    </location>
</feature>
<feature type="region of interest" description="Disordered" evidence="1">
    <location>
        <begin position="25"/>
        <end position="71"/>
    </location>
</feature>
<sequence>MTATRSSPPFSGLGFSIRAARQATSPLVHARNLAKPTRSAGSRPASNPCDRSRNSTRSISSMASSASSSRPLLAEHLPEQHAGEHDLADELEQARRGREVREGVVEVREAVEQGAAREEGVGGEEVEVEVERPAHGPPAAAETGRGPRMYSLLLAPLCSRMAGHTAVIQENRKGPWVGLRHQGRCEDVPRGFLLGLHQRADIDLILN</sequence>
<evidence type="ECO:0000313" key="2">
    <source>
        <dbReference type="EMBL" id="KAK0712082.1"/>
    </source>
</evidence>
<dbReference type="Proteomes" id="UP001172102">
    <property type="component" value="Unassembled WGS sequence"/>
</dbReference>
<evidence type="ECO:0000313" key="3">
    <source>
        <dbReference type="Proteomes" id="UP001172102"/>
    </source>
</evidence>
<comment type="caution">
    <text evidence="2">The sequence shown here is derived from an EMBL/GenBank/DDBJ whole genome shotgun (WGS) entry which is preliminary data.</text>
</comment>
<organism evidence="2 3">
    <name type="scientific">Lasiosphaeris hirsuta</name>
    <dbReference type="NCBI Taxonomy" id="260670"/>
    <lineage>
        <taxon>Eukaryota</taxon>
        <taxon>Fungi</taxon>
        <taxon>Dikarya</taxon>
        <taxon>Ascomycota</taxon>
        <taxon>Pezizomycotina</taxon>
        <taxon>Sordariomycetes</taxon>
        <taxon>Sordariomycetidae</taxon>
        <taxon>Sordariales</taxon>
        <taxon>Lasiosphaeriaceae</taxon>
        <taxon>Lasiosphaeris</taxon>
    </lineage>
</organism>
<proteinExistence type="predicted"/>
<evidence type="ECO:0000256" key="1">
    <source>
        <dbReference type="SAM" id="MobiDB-lite"/>
    </source>
</evidence>
<name>A0AA40AA43_9PEZI</name>
<reference evidence="2" key="1">
    <citation type="submission" date="2023-06" db="EMBL/GenBank/DDBJ databases">
        <title>Genome-scale phylogeny and comparative genomics of the fungal order Sordariales.</title>
        <authorList>
            <consortium name="Lawrence Berkeley National Laboratory"/>
            <person name="Hensen N."/>
            <person name="Bonometti L."/>
            <person name="Westerberg I."/>
            <person name="Brannstrom I.O."/>
            <person name="Guillou S."/>
            <person name="Cros-Aarteil S."/>
            <person name="Calhoun S."/>
            <person name="Haridas S."/>
            <person name="Kuo A."/>
            <person name="Mondo S."/>
            <person name="Pangilinan J."/>
            <person name="Riley R."/>
            <person name="Labutti K."/>
            <person name="Andreopoulos B."/>
            <person name="Lipzen A."/>
            <person name="Chen C."/>
            <person name="Yanf M."/>
            <person name="Daum C."/>
            <person name="Ng V."/>
            <person name="Clum A."/>
            <person name="Steindorff A."/>
            <person name="Ohm R."/>
            <person name="Martin F."/>
            <person name="Silar P."/>
            <person name="Natvig D."/>
            <person name="Lalanne C."/>
            <person name="Gautier V."/>
            <person name="Ament-Velasquez S.L."/>
            <person name="Kruys A."/>
            <person name="Hutchinson M.I."/>
            <person name="Powell A.J."/>
            <person name="Barry K."/>
            <person name="Miller A.N."/>
            <person name="Grigoriev I.V."/>
            <person name="Debuchy R."/>
            <person name="Gladieux P."/>
            <person name="Thoren M.H."/>
            <person name="Johannesson H."/>
        </authorList>
    </citation>
    <scope>NUCLEOTIDE SEQUENCE</scope>
    <source>
        <strain evidence="2">SMH4607-1</strain>
    </source>
</reference>
<feature type="region of interest" description="Disordered" evidence="1">
    <location>
        <begin position="114"/>
        <end position="144"/>
    </location>
</feature>
<protein>
    <submittedName>
        <fullName evidence="2">Uncharacterized protein</fullName>
    </submittedName>
</protein>
<gene>
    <name evidence="2" type="ORF">B0H67DRAFT_647401</name>
</gene>
<dbReference type="AlphaFoldDB" id="A0AA40AA43"/>
<keyword evidence="3" id="KW-1185">Reference proteome</keyword>